<evidence type="ECO:0000259" key="2">
    <source>
        <dbReference type="Pfam" id="PF13454"/>
    </source>
</evidence>
<dbReference type="Pfam" id="PF13454">
    <property type="entry name" value="NAD_binding_9"/>
    <property type="match status" value="1"/>
</dbReference>
<evidence type="ECO:0000256" key="1">
    <source>
        <dbReference type="SAM" id="MobiDB-lite"/>
    </source>
</evidence>
<dbReference type="PANTHER" id="PTHR40254:SF1">
    <property type="entry name" value="BLR0577 PROTEIN"/>
    <property type="match status" value="1"/>
</dbReference>
<dbReference type="RefSeq" id="WP_221186690.1">
    <property type="nucleotide sequence ID" value="NZ_JACHWJ010000001.1"/>
</dbReference>
<dbReference type="EMBL" id="JACHWJ010000001">
    <property type="protein sequence ID" value="MBB2956370.1"/>
    <property type="molecule type" value="Genomic_DNA"/>
</dbReference>
<dbReference type="InterPro" id="IPR038732">
    <property type="entry name" value="HpyO/CreE_NAD-binding"/>
</dbReference>
<evidence type="ECO:0000313" key="4">
    <source>
        <dbReference type="Proteomes" id="UP000545286"/>
    </source>
</evidence>
<proteinExistence type="predicted"/>
<reference evidence="3 4" key="1">
    <citation type="submission" date="2020-08" db="EMBL/GenBank/DDBJ databases">
        <title>Sequencing the genomes of 1000 actinobacteria strains.</title>
        <authorList>
            <person name="Klenk H.-P."/>
        </authorList>
    </citation>
    <scope>NUCLEOTIDE SEQUENCE [LARGE SCALE GENOMIC DNA]</scope>
    <source>
        <strain evidence="3 4">DSM 20419</strain>
    </source>
</reference>
<name>A0A7W4UKX7_9MICO</name>
<protein>
    <submittedName>
        <fullName evidence="3">Putative NAD(P)/FAD-binding protein YdhS</fullName>
    </submittedName>
</protein>
<sequence>MTSATRLIDADSSKGARCIAVLGAGPRGAGLLERIVANYVADDTGPLVVHLIDPHPPGAGRIWRDAQSGLLKLNSLAADVTMFTDETSTIEGPVREGPSLVEWAQQATNGELPGYDLDEEDAQVAAEVRTLGPASFPTRRLQSRYLGWFFEQAVDAAPEGLTVLVHTAQVTGVTTLENGSQRVELDTGDGLTVNVVVYALGHSGTLVHEGTRTSELSDFAARHDLAYVPPSFTADADFSAVEAGEPVIVRGLGLAAVDLLVLLTEGRGGTFVPSAEEGRLKYLPSGSEPRILVGSRRGVPYHSKVTSVLQGEPFETRYFTADIAREVVAQHEILDFRTHFWPLLAKEMLHGYYRELFTGHPERVRVSWVEFRADLDRFGAQSPELHDAVIAALVDPSDELDIETFDHPLRGAAATDVGSVSVVLHDYIREDLRRRNSQGNSESQGLFLALLFSFMTFVEFQDAPNWSPASLAGDVRVWWKGFFSYVASGPPGHRLDELLALSEAGVVHFLGGDLRVWEDEQAGLFRAKGTTLERQVSARALIDAWLPDSDVAHTDNEALRQLIDSGEGRERVAATPEGSLATGVIEVRRADSRVVRADGSVHPRRFAVGPYTSNPFVGAFSRPKTNAVSFRENDAVALSTLRLIGEISRENEEREQHEHAAEHHYRRPVRRALGGLARQS</sequence>
<feature type="compositionally biased region" description="Basic and acidic residues" evidence="1">
    <location>
        <begin position="651"/>
        <end position="663"/>
    </location>
</feature>
<dbReference type="AlphaFoldDB" id="A0A7W4UKX7"/>
<gene>
    <name evidence="3" type="ORF">FHX72_000482</name>
</gene>
<evidence type="ECO:0000313" key="3">
    <source>
        <dbReference type="EMBL" id="MBB2956370.1"/>
    </source>
</evidence>
<accession>A0A7W4UKX7</accession>
<dbReference type="PANTHER" id="PTHR40254">
    <property type="entry name" value="BLR0577 PROTEIN"/>
    <property type="match status" value="1"/>
</dbReference>
<dbReference type="Proteomes" id="UP000545286">
    <property type="component" value="Unassembled WGS sequence"/>
</dbReference>
<comment type="caution">
    <text evidence="3">The sequence shown here is derived from an EMBL/GenBank/DDBJ whole genome shotgun (WGS) entry which is preliminary data.</text>
</comment>
<dbReference type="InterPro" id="IPR052189">
    <property type="entry name" value="L-asp_N-monooxygenase_NS-form"/>
</dbReference>
<keyword evidence="4" id="KW-1185">Reference proteome</keyword>
<organism evidence="3 4">
    <name type="scientific">Pseudoclavibacter helvolus</name>
    <dbReference type="NCBI Taxonomy" id="255205"/>
    <lineage>
        <taxon>Bacteria</taxon>
        <taxon>Bacillati</taxon>
        <taxon>Actinomycetota</taxon>
        <taxon>Actinomycetes</taxon>
        <taxon>Micrococcales</taxon>
        <taxon>Microbacteriaceae</taxon>
        <taxon>Pseudoclavibacter</taxon>
    </lineage>
</organism>
<feature type="region of interest" description="Disordered" evidence="1">
    <location>
        <begin position="651"/>
        <end position="680"/>
    </location>
</feature>
<feature type="domain" description="FAD-dependent urate hydroxylase HpyO/Asp monooxygenase CreE-like FAD/NAD(P)-binding" evidence="2">
    <location>
        <begin position="20"/>
        <end position="202"/>
    </location>
</feature>